<feature type="transmembrane region" description="Helical" evidence="7">
    <location>
        <begin position="249"/>
        <end position="265"/>
    </location>
</feature>
<dbReference type="GO" id="GO:0005345">
    <property type="term" value="F:purine nucleobase transmembrane transporter activity"/>
    <property type="evidence" value="ECO:0007669"/>
    <property type="project" value="UniProtKB-ARBA"/>
</dbReference>
<dbReference type="Proteomes" id="UP000077755">
    <property type="component" value="Chromosome 6"/>
</dbReference>
<evidence type="ECO:0000256" key="6">
    <source>
        <dbReference type="ARBA" id="ARBA00023136"/>
    </source>
</evidence>
<evidence type="ECO:0000313" key="9">
    <source>
        <dbReference type="EMBL" id="WOH07043.1"/>
    </source>
</evidence>
<feature type="signal peptide" evidence="8">
    <location>
        <begin position="1"/>
        <end position="19"/>
    </location>
</feature>
<dbReference type="Pfam" id="PF16913">
    <property type="entry name" value="PUNUT"/>
    <property type="match status" value="1"/>
</dbReference>
<feature type="transmembrane region" description="Helical" evidence="7">
    <location>
        <begin position="63"/>
        <end position="82"/>
    </location>
</feature>
<dbReference type="InterPro" id="IPR030182">
    <property type="entry name" value="PUP_plant"/>
</dbReference>
<evidence type="ECO:0000313" key="10">
    <source>
        <dbReference type="Proteomes" id="UP000077755"/>
    </source>
</evidence>
<keyword evidence="6 7" id="KW-0472">Membrane</keyword>
<reference evidence="9" key="2">
    <citation type="submission" date="2022-03" db="EMBL/GenBank/DDBJ databases">
        <title>Draft title - Genomic analysis of global carrot germplasm unveils the trajectory of domestication and the origin of high carotenoid orange carrot.</title>
        <authorList>
            <person name="Iorizzo M."/>
            <person name="Ellison S."/>
            <person name="Senalik D."/>
            <person name="Macko-Podgorni A."/>
            <person name="Grzebelus D."/>
            <person name="Bostan H."/>
            <person name="Rolling W."/>
            <person name="Curaba J."/>
            <person name="Simon P."/>
        </authorList>
    </citation>
    <scope>NUCLEOTIDE SEQUENCE</scope>
    <source>
        <tissue evidence="9">Leaf</tissue>
    </source>
</reference>
<keyword evidence="8" id="KW-0732">Signal</keyword>
<sequence length="291" mass="32238">MKKLLLVINCIVLSIGSCGGPRGGSSKRHGGTPWPLLLIVLIFTFYHRRADSSAKLFSLKPRVILASSVLGVFSGLDGYLFTYGVAKLPKFSSFSVNAVFLLALGAGSQRDYVRGFIVAVGGTASYGLILPLTELMYQKANQVVNYQLVMEIQMVMCLFATIFCTRGMFINNDFEAISREARSFELGETKYYVILVCTAMMWQLFFLGVNGVIFCGSSLLSSIIITLSLPVVEILAVIFYDEKFQPEKGVALVLSLWVFFSYFYGEFKQSKETKKNCTAEIEPSTDQIVVP</sequence>
<dbReference type="EMBL" id="CP093348">
    <property type="protein sequence ID" value="WOH07043.1"/>
    <property type="molecule type" value="Genomic_DNA"/>
</dbReference>
<keyword evidence="3" id="KW-0813">Transport</keyword>
<dbReference type="PANTHER" id="PTHR31376">
    <property type="entry name" value="OS09G0467300 PROTEIN-RELATED"/>
    <property type="match status" value="1"/>
</dbReference>
<evidence type="ECO:0000256" key="3">
    <source>
        <dbReference type="ARBA" id="ARBA00022448"/>
    </source>
</evidence>
<dbReference type="GO" id="GO:0015211">
    <property type="term" value="F:purine nucleoside transmembrane transporter activity"/>
    <property type="evidence" value="ECO:0007669"/>
    <property type="project" value="InterPro"/>
</dbReference>
<feature type="chain" id="PRO_5041899165" evidence="8">
    <location>
        <begin position="20"/>
        <end position="291"/>
    </location>
</feature>
<comment type="similarity">
    <text evidence="2">Belongs to the purine permeases (TC 2.A.7.14) family.</text>
</comment>
<accession>A0AAF1B724</accession>
<evidence type="ECO:0000256" key="1">
    <source>
        <dbReference type="ARBA" id="ARBA00004370"/>
    </source>
</evidence>
<dbReference type="GO" id="GO:0016020">
    <property type="term" value="C:membrane"/>
    <property type="evidence" value="ECO:0007669"/>
    <property type="project" value="UniProtKB-SubCell"/>
</dbReference>
<name>A0AAF1B724_DAUCS</name>
<organism evidence="9 10">
    <name type="scientific">Daucus carota subsp. sativus</name>
    <name type="common">Carrot</name>
    <dbReference type="NCBI Taxonomy" id="79200"/>
    <lineage>
        <taxon>Eukaryota</taxon>
        <taxon>Viridiplantae</taxon>
        <taxon>Streptophyta</taxon>
        <taxon>Embryophyta</taxon>
        <taxon>Tracheophyta</taxon>
        <taxon>Spermatophyta</taxon>
        <taxon>Magnoliopsida</taxon>
        <taxon>eudicotyledons</taxon>
        <taxon>Gunneridae</taxon>
        <taxon>Pentapetalae</taxon>
        <taxon>asterids</taxon>
        <taxon>campanulids</taxon>
        <taxon>Apiales</taxon>
        <taxon>Apiaceae</taxon>
        <taxon>Apioideae</taxon>
        <taxon>Scandiceae</taxon>
        <taxon>Daucinae</taxon>
        <taxon>Daucus</taxon>
        <taxon>Daucus sect. Daucus</taxon>
    </lineage>
</organism>
<feature type="transmembrane region" description="Helical" evidence="7">
    <location>
        <begin position="219"/>
        <end position="240"/>
    </location>
</feature>
<keyword evidence="10" id="KW-1185">Reference proteome</keyword>
<protein>
    <submittedName>
        <fullName evidence="9">Uncharacterized protein</fullName>
    </submittedName>
</protein>
<feature type="transmembrane region" description="Helical" evidence="7">
    <location>
        <begin position="191"/>
        <end position="213"/>
    </location>
</feature>
<evidence type="ECO:0000256" key="4">
    <source>
        <dbReference type="ARBA" id="ARBA00022692"/>
    </source>
</evidence>
<evidence type="ECO:0000256" key="8">
    <source>
        <dbReference type="SAM" id="SignalP"/>
    </source>
</evidence>
<evidence type="ECO:0000256" key="7">
    <source>
        <dbReference type="SAM" id="Phobius"/>
    </source>
</evidence>
<evidence type="ECO:0000256" key="5">
    <source>
        <dbReference type="ARBA" id="ARBA00022989"/>
    </source>
</evidence>
<feature type="transmembrane region" description="Helical" evidence="7">
    <location>
        <begin position="152"/>
        <end position="170"/>
    </location>
</feature>
<dbReference type="PANTHER" id="PTHR31376:SF1">
    <property type="entry name" value="PURINE PERMEASE 2"/>
    <property type="match status" value="1"/>
</dbReference>
<keyword evidence="4 7" id="KW-0812">Transmembrane</keyword>
<gene>
    <name evidence="9" type="ORF">DCAR_0626472</name>
</gene>
<reference evidence="9" key="1">
    <citation type="journal article" date="2016" name="Nat. Genet.">
        <title>A high-quality carrot genome assembly provides new insights into carotenoid accumulation and asterid genome evolution.</title>
        <authorList>
            <person name="Iorizzo M."/>
            <person name="Ellison S."/>
            <person name="Senalik D."/>
            <person name="Zeng P."/>
            <person name="Satapoomin P."/>
            <person name="Huang J."/>
            <person name="Bowman M."/>
            <person name="Iovene M."/>
            <person name="Sanseverino W."/>
            <person name="Cavagnaro P."/>
            <person name="Yildiz M."/>
            <person name="Macko-Podgorni A."/>
            <person name="Moranska E."/>
            <person name="Grzebelus E."/>
            <person name="Grzebelus D."/>
            <person name="Ashrafi H."/>
            <person name="Zheng Z."/>
            <person name="Cheng S."/>
            <person name="Spooner D."/>
            <person name="Van Deynze A."/>
            <person name="Simon P."/>
        </authorList>
    </citation>
    <scope>NUCLEOTIDE SEQUENCE</scope>
    <source>
        <tissue evidence="9">Leaf</tissue>
    </source>
</reference>
<feature type="transmembrane region" description="Helical" evidence="7">
    <location>
        <begin position="112"/>
        <end position="132"/>
    </location>
</feature>
<evidence type="ECO:0000256" key="2">
    <source>
        <dbReference type="ARBA" id="ARBA00006213"/>
    </source>
</evidence>
<comment type="subcellular location">
    <subcellularLocation>
        <location evidence="1">Membrane</location>
    </subcellularLocation>
</comment>
<dbReference type="AlphaFoldDB" id="A0AAF1B724"/>
<proteinExistence type="inferred from homology"/>
<feature type="transmembrane region" description="Helical" evidence="7">
    <location>
        <begin position="34"/>
        <end position="51"/>
    </location>
</feature>
<keyword evidence="5 7" id="KW-1133">Transmembrane helix</keyword>